<dbReference type="SMART" id="SM00797">
    <property type="entry name" value="AHS2"/>
    <property type="match status" value="1"/>
</dbReference>
<keyword evidence="1" id="KW-0547">Nucleotide-binding</keyword>
<keyword evidence="2" id="KW-0378">Hydrolase</keyword>
<evidence type="ECO:0000313" key="5">
    <source>
        <dbReference type="EMBL" id="WBW49871.1"/>
    </source>
</evidence>
<reference evidence="5 6" key="1">
    <citation type="submission" date="2023-01" db="EMBL/GenBank/DDBJ databases">
        <authorList>
            <person name="Lee S.H."/>
            <person name="Jung H.S."/>
            <person name="Yun J.U."/>
        </authorList>
    </citation>
    <scope>NUCLEOTIDE SEQUENCE [LARGE SCALE GENOMIC DNA]</scope>
    <source>
        <strain evidence="5 6">CBA3646</strain>
    </source>
</reference>
<dbReference type="PANTHER" id="PTHR43309:SF5">
    <property type="entry name" value="5-OXOPROLINASE SUBUNIT C"/>
    <property type="match status" value="1"/>
</dbReference>
<dbReference type="SUPFAM" id="SSF50891">
    <property type="entry name" value="Cyclophilin-like"/>
    <property type="match status" value="1"/>
</dbReference>
<dbReference type="InterPro" id="IPR052708">
    <property type="entry name" value="PxpC"/>
</dbReference>
<sequence length="313" mass="34179">MAKIKVIMPGILTTVQDHGRIGYQKFGISQAGVMDEYNYELANALVGNDVNEAVLETTFVGPTLEFEDDLTIAITGANMQPKLDGEAIENYQSYEVKAGQKLSFGKLKEGLRGYIAFGGTFGVEEVNGSKSTLLKSQLGGFEGRALKSRDVIEIHDPVPFKKRILDEKYVPKLSQFAVLRVVFGPQDDAFTEKGKHTFLYSGGYTLTKNADRMGMRFNGPALDFVDGADIISDATVMGSVQVPAEGKPIVLMADRQTTGGYTKVATVVTPDLSKLAQLRPGAKVLFDEVTPDEGEAIYKTYRETLNAIRQSLK</sequence>
<keyword evidence="3" id="KW-0067">ATP-binding</keyword>
<proteinExistence type="predicted"/>
<dbReference type="InterPro" id="IPR029000">
    <property type="entry name" value="Cyclophilin-like_dom_sf"/>
</dbReference>
<evidence type="ECO:0000256" key="1">
    <source>
        <dbReference type="ARBA" id="ARBA00022741"/>
    </source>
</evidence>
<evidence type="ECO:0000313" key="6">
    <source>
        <dbReference type="Proteomes" id="UP001210339"/>
    </source>
</evidence>
<dbReference type="NCBIfam" id="TIGR00724">
    <property type="entry name" value="urea_amlyse_rel"/>
    <property type="match status" value="1"/>
</dbReference>
<gene>
    <name evidence="5" type="ORF">O6R05_07675</name>
</gene>
<dbReference type="Proteomes" id="UP001210339">
    <property type="component" value="Chromosome"/>
</dbReference>
<accession>A0ABY7QTT9</accession>
<dbReference type="InterPro" id="IPR003778">
    <property type="entry name" value="CT_A_B"/>
</dbReference>
<evidence type="ECO:0000259" key="4">
    <source>
        <dbReference type="SMART" id="SM00797"/>
    </source>
</evidence>
<evidence type="ECO:0000256" key="2">
    <source>
        <dbReference type="ARBA" id="ARBA00022801"/>
    </source>
</evidence>
<dbReference type="Pfam" id="PF02626">
    <property type="entry name" value="CT_A_B"/>
    <property type="match status" value="1"/>
</dbReference>
<keyword evidence="6" id="KW-1185">Reference proteome</keyword>
<dbReference type="PANTHER" id="PTHR43309">
    <property type="entry name" value="5-OXOPROLINASE SUBUNIT C"/>
    <property type="match status" value="1"/>
</dbReference>
<evidence type="ECO:0000256" key="3">
    <source>
        <dbReference type="ARBA" id="ARBA00022840"/>
    </source>
</evidence>
<name>A0ABY7QTT9_9FIRM</name>
<feature type="domain" description="Carboxyltransferase" evidence="4">
    <location>
        <begin position="25"/>
        <end position="304"/>
    </location>
</feature>
<dbReference type="RefSeq" id="WP_271191402.1">
    <property type="nucleotide sequence ID" value="NZ_CP115667.1"/>
</dbReference>
<dbReference type="Gene3D" id="2.40.100.10">
    <property type="entry name" value="Cyclophilin-like"/>
    <property type="match status" value="1"/>
</dbReference>
<organism evidence="5 6">
    <name type="scientific">Peptoniphilus equinus</name>
    <dbReference type="NCBI Taxonomy" id="3016343"/>
    <lineage>
        <taxon>Bacteria</taxon>
        <taxon>Bacillati</taxon>
        <taxon>Bacillota</taxon>
        <taxon>Tissierellia</taxon>
        <taxon>Tissierellales</taxon>
        <taxon>Peptoniphilaceae</taxon>
        <taxon>Peptoniphilus</taxon>
    </lineage>
</organism>
<protein>
    <submittedName>
        <fullName evidence="5">Biotin-dependent carboxyltransferase family protein</fullName>
    </submittedName>
</protein>
<dbReference type="EMBL" id="CP115667">
    <property type="protein sequence ID" value="WBW49871.1"/>
    <property type="molecule type" value="Genomic_DNA"/>
</dbReference>